<dbReference type="EMBL" id="JAINUG010000328">
    <property type="protein sequence ID" value="KAJ8378180.1"/>
    <property type="molecule type" value="Genomic_DNA"/>
</dbReference>
<evidence type="ECO:0000313" key="3">
    <source>
        <dbReference type="Proteomes" id="UP001221898"/>
    </source>
</evidence>
<proteinExistence type="predicted"/>
<keyword evidence="3" id="KW-1185">Reference proteome</keyword>
<protein>
    <recommendedName>
        <fullName evidence="1">PiggyBac transposable element-derived protein domain-containing protein</fullName>
    </recommendedName>
</protein>
<evidence type="ECO:0000259" key="1">
    <source>
        <dbReference type="Pfam" id="PF13843"/>
    </source>
</evidence>
<dbReference type="Pfam" id="PF13843">
    <property type="entry name" value="DDE_Tnp_1_7"/>
    <property type="match status" value="1"/>
</dbReference>
<sequence length="270" mass="30926">MNMTNLEERRVYKDAWKEVLRFDNWDTRPGCRQQTKLVPISEIWEKWVARLPLIYNPSADITVDECLVAFRGWCPFQQYMPSKPLKYGIKIWAACDAKTTYAWNMQVYTGKPAGSVPEKNQGKRVVLEMTAGLQGYNITCDHFFTSYALGQELLQRKQTMVGTVRRNKPELPPALVTTKNRASLSSMFAFTDTHTLVFYCPKKNKNVLLMSTLHRDTTVSAREDKKPNAILYYNRNKGALIRNNHEIATKATLPANHQPLILSPTEGMSC</sequence>
<gene>
    <name evidence="2" type="ORF">AAFF_G00245280</name>
</gene>
<organism evidence="2 3">
    <name type="scientific">Aldrovandia affinis</name>
    <dbReference type="NCBI Taxonomy" id="143900"/>
    <lineage>
        <taxon>Eukaryota</taxon>
        <taxon>Metazoa</taxon>
        <taxon>Chordata</taxon>
        <taxon>Craniata</taxon>
        <taxon>Vertebrata</taxon>
        <taxon>Euteleostomi</taxon>
        <taxon>Actinopterygii</taxon>
        <taxon>Neopterygii</taxon>
        <taxon>Teleostei</taxon>
        <taxon>Notacanthiformes</taxon>
        <taxon>Halosauridae</taxon>
        <taxon>Aldrovandia</taxon>
    </lineage>
</organism>
<dbReference type="Proteomes" id="UP001221898">
    <property type="component" value="Unassembled WGS sequence"/>
</dbReference>
<reference evidence="2" key="1">
    <citation type="journal article" date="2023" name="Science">
        <title>Genome structures resolve the early diversification of teleost fishes.</title>
        <authorList>
            <person name="Parey E."/>
            <person name="Louis A."/>
            <person name="Montfort J."/>
            <person name="Bouchez O."/>
            <person name="Roques C."/>
            <person name="Iampietro C."/>
            <person name="Lluch J."/>
            <person name="Castinel A."/>
            <person name="Donnadieu C."/>
            <person name="Desvignes T."/>
            <person name="Floi Bucao C."/>
            <person name="Jouanno E."/>
            <person name="Wen M."/>
            <person name="Mejri S."/>
            <person name="Dirks R."/>
            <person name="Jansen H."/>
            <person name="Henkel C."/>
            <person name="Chen W.J."/>
            <person name="Zahm M."/>
            <person name="Cabau C."/>
            <person name="Klopp C."/>
            <person name="Thompson A.W."/>
            <person name="Robinson-Rechavi M."/>
            <person name="Braasch I."/>
            <person name="Lecointre G."/>
            <person name="Bobe J."/>
            <person name="Postlethwait J.H."/>
            <person name="Berthelot C."/>
            <person name="Roest Crollius H."/>
            <person name="Guiguen Y."/>
        </authorList>
    </citation>
    <scope>NUCLEOTIDE SEQUENCE</scope>
    <source>
        <strain evidence="2">NC1722</strain>
    </source>
</reference>
<accession>A0AAD7RE11</accession>
<comment type="caution">
    <text evidence="2">The sequence shown here is derived from an EMBL/GenBank/DDBJ whole genome shotgun (WGS) entry which is preliminary data.</text>
</comment>
<evidence type="ECO:0000313" key="2">
    <source>
        <dbReference type="EMBL" id="KAJ8378180.1"/>
    </source>
</evidence>
<feature type="domain" description="PiggyBac transposable element-derived protein" evidence="1">
    <location>
        <begin position="20"/>
        <end position="247"/>
    </location>
</feature>
<dbReference type="InterPro" id="IPR029526">
    <property type="entry name" value="PGBD"/>
</dbReference>
<dbReference type="PANTHER" id="PTHR46599:SF6">
    <property type="entry name" value="DUAL SPECIFICITY PHOSPHATASE 26"/>
    <property type="match status" value="1"/>
</dbReference>
<dbReference type="AlphaFoldDB" id="A0AAD7RE11"/>
<name>A0AAD7RE11_9TELE</name>
<dbReference type="PANTHER" id="PTHR46599">
    <property type="entry name" value="PIGGYBAC TRANSPOSABLE ELEMENT-DERIVED PROTEIN 4"/>
    <property type="match status" value="1"/>
</dbReference>